<dbReference type="EMBL" id="GGEC01083362">
    <property type="protein sequence ID" value="MBX63846.1"/>
    <property type="molecule type" value="Transcribed_RNA"/>
</dbReference>
<proteinExistence type="predicted"/>
<accession>A0A2P2QA29</accession>
<dbReference type="AlphaFoldDB" id="A0A2P2QA29"/>
<name>A0A2P2QA29_RHIMU</name>
<organism evidence="1">
    <name type="scientific">Rhizophora mucronata</name>
    <name type="common">Asiatic mangrove</name>
    <dbReference type="NCBI Taxonomy" id="61149"/>
    <lineage>
        <taxon>Eukaryota</taxon>
        <taxon>Viridiplantae</taxon>
        <taxon>Streptophyta</taxon>
        <taxon>Embryophyta</taxon>
        <taxon>Tracheophyta</taxon>
        <taxon>Spermatophyta</taxon>
        <taxon>Magnoliopsida</taxon>
        <taxon>eudicotyledons</taxon>
        <taxon>Gunneridae</taxon>
        <taxon>Pentapetalae</taxon>
        <taxon>rosids</taxon>
        <taxon>fabids</taxon>
        <taxon>Malpighiales</taxon>
        <taxon>Rhizophoraceae</taxon>
        <taxon>Rhizophora</taxon>
    </lineage>
</organism>
<evidence type="ECO:0000313" key="1">
    <source>
        <dbReference type="EMBL" id="MBX63846.1"/>
    </source>
</evidence>
<protein>
    <submittedName>
        <fullName evidence="1">Uncharacterized protein</fullName>
    </submittedName>
</protein>
<reference evidence="1" key="1">
    <citation type="submission" date="2018-02" db="EMBL/GenBank/DDBJ databases">
        <title>Rhizophora mucronata_Transcriptome.</title>
        <authorList>
            <person name="Meera S.P."/>
            <person name="Sreeshan A."/>
            <person name="Augustine A."/>
        </authorList>
    </citation>
    <scope>NUCLEOTIDE SEQUENCE</scope>
    <source>
        <tissue evidence="1">Leaf</tissue>
    </source>
</reference>
<sequence>MNASSTFKFSKADVSMKNRPSFTAKFLPSSSPTSLDCPKSHLFPTRTTTMSELPKSLSSINHFFALSNVGLLVMSYTSNAPSAPR</sequence>